<dbReference type="Pfam" id="PF17932">
    <property type="entry name" value="TetR_C_24"/>
    <property type="match status" value="1"/>
</dbReference>
<dbReference type="KEGG" id="chm:B842_01235"/>
<dbReference type="PRINTS" id="PR00455">
    <property type="entry name" value="HTHTETR"/>
</dbReference>
<accession>A0A0B5D6Y6</accession>
<evidence type="ECO:0000259" key="3">
    <source>
        <dbReference type="PROSITE" id="PS50977"/>
    </source>
</evidence>
<dbReference type="Pfam" id="PF00440">
    <property type="entry name" value="TetR_N"/>
    <property type="match status" value="1"/>
</dbReference>
<dbReference type="AlphaFoldDB" id="A0A0B5D6Y6"/>
<evidence type="ECO:0000256" key="1">
    <source>
        <dbReference type="ARBA" id="ARBA00023125"/>
    </source>
</evidence>
<dbReference type="InterPro" id="IPR041490">
    <property type="entry name" value="KstR2_TetR_C"/>
</dbReference>
<dbReference type="OrthoDB" id="1669699at2"/>
<dbReference type="InterPro" id="IPR009057">
    <property type="entry name" value="Homeodomain-like_sf"/>
</dbReference>
<proteinExistence type="predicted"/>
<sequence length="200" mass="22499">MANQRRRDQISAAAIELFAQRGYFGTGMEDIATAVGMGTSSLYNHFRSKQEVLSDALLRTMEDQLRTHARALAGAVEPVDKLHRSMIAHVQFHTENVVATRVINTQVTALAEPHRSMVHQLRRDYVSRWQAIIDEGVESGQFTVADRRITCFALLDMGIGIPLWYDREGRLTQQELIDCYADMALRLVGVDPAAVRDTAR</sequence>
<evidence type="ECO:0000256" key="2">
    <source>
        <dbReference type="PROSITE-ProRule" id="PRU00335"/>
    </source>
</evidence>
<feature type="DNA-binding region" description="H-T-H motif" evidence="2">
    <location>
        <begin position="27"/>
        <end position="46"/>
    </location>
</feature>
<keyword evidence="1 2" id="KW-0238">DNA-binding</keyword>
<dbReference type="Proteomes" id="UP000031524">
    <property type="component" value="Chromosome"/>
</dbReference>
<dbReference type="PANTHER" id="PTHR30055">
    <property type="entry name" value="HTH-TYPE TRANSCRIPTIONAL REGULATOR RUTR"/>
    <property type="match status" value="1"/>
</dbReference>
<name>A0A0B5D6Y6_9CORY</name>
<dbReference type="SUPFAM" id="SSF48498">
    <property type="entry name" value="Tetracyclin repressor-like, C-terminal domain"/>
    <property type="match status" value="1"/>
</dbReference>
<dbReference type="SUPFAM" id="SSF46689">
    <property type="entry name" value="Homeodomain-like"/>
    <property type="match status" value="1"/>
</dbReference>
<dbReference type="PROSITE" id="PS50977">
    <property type="entry name" value="HTH_TETR_2"/>
    <property type="match status" value="1"/>
</dbReference>
<dbReference type="GO" id="GO:0000976">
    <property type="term" value="F:transcription cis-regulatory region binding"/>
    <property type="evidence" value="ECO:0007669"/>
    <property type="project" value="TreeGrafter"/>
</dbReference>
<dbReference type="EMBL" id="CP005286">
    <property type="protein sequence ID" value="AJE32103.1"/>
    <property type="molecule type" value="Genomic_DNA"/>
</dbReference>
<feature type="domain" description="HTH tetR-type" evidence="3">
    <location>
        <begin position="4"/>
        <end position="64"/>
    </location>
</feature>
<dbReference type="HOGENOM" id="CLU_069356_12_4_11"/>
<organism evidence="4 5">
    <name type="scientific">Corynebacterium humireducens NBRC 106098 = DSM 45392</name>
    <dbReference type="NCBI Taxonomy" id="1223515"/>
    <lineage>
        <taxon>Bacteria</taxon>
        <taxon>Bacillati</taxon>
        <taxon>Actinomycetota</taxon>
        <taxon>Actinomycetes</taxon>
        <taxon>Mycobacteriales</taxon>
        <taxon>Corynebacteriaceae</taxon>
        <taxon>Corynebacterium</taxon>
    </lineage>
</organism>
<protein>
    <submittedName>
        <fullName evidence="4">HTH-type transcriptional repressor</fullName>
    </submittedName>
</protein>
<evidence type="ECO:0000313" key="5">
    <source>
        <dbReference type="Proteomes" id="UP000031524"/>
    </source>
</evidence>
<dbReference type="GO" id="GO:0003700">
    <property type="term" value="F:DNA-binding transcription factor activity"/>
    <property type="evidence" value="ECO:0007669"/>
    <property type="project" value="TreeGrafter"/>
</dbReference>
<evidence type="ECO:0000313" key="4">
    <source>
        <dbReference type="EMBL" id="AJE32103.1"/>
    </source>
</evidence>
<dbReference type="InterPro" id="IPR050109">
    <property type="entry name" value="HTH-type_TetR-like_transc_reg"/>
</dbReference>
<gene>
    <name evidence="4" type="ORF">B842_01235</name>
</gene>
<dbReference type="InterPro" id="IPR001647">
    <property type="entry name" value="HTH_TetR"/>
</dbReference>
<dbReference type="Gene3D" id="1.10.357.10">
    <property type="entry name" value="Tetracycline Repressor, domain 2"/>
    <property type="match status" value="1"/>
</dbReference>
<dbReference type="RefSeq" id="WP_040084733.1">
    <property type="nucleotide sequence ID" value="NZ_BCSU01000008.1"/>
</dbReference>
<dbReference type="InterPro" id="IPR036271">
    <property type="entry name" value="Tet_transcr_reg_TetR-rel_C_sf"/>
</dbReference>
<reference evidence="4 5" key="1">
    <citation type="submission" date="2013-04" db="EMBL/GenBank/DDBJ databases">
        <title>Complete genome sequence of Corynebacterium humireducens DSM 45392(T), isolated from a wastewater-fed microbial fuel cell.</title>
        <authorList>
            <person name="Ruckert C."/>
            <person name="Albersmeier A."/>
            <person name="Kalinowski J."/>
        </authorList>
    </citation>
    <scope>NUCLEOTIDE SEQUENCE [LARGE SCALE GENOMIC DNA]</scope>
    <source>
        <strain evidence="5">MFC-5</strain>
    </source>
</reference>
<dbReference type="STRING" id="1223515.B842_01235"/>
<keyword evidence="5" id="KW-1185">Reference proteome</keyword>
<dbReference type="PANTHER" id="PTHR30055:SF200">
    <property type="entry name" value="HTH-TYPE TRANSCRIPTIONAL REPRESSOR BDCR"/>
    <property type="match status" value="1"/>
</dbReference>